<protein>
    <submittedName>
        <fullName evidence="1">Uncharacterized protein</fullName>
    </submittedName>
</protein>
<evidence type="ECO:0000313" key="1">
    <source>
        <dbReference type="EMBL" id="KAJ3552188.1"/>
    </source>
</evidence>
<dbReference type="Proteomes" id="UP001148662">
    <property type="component" value="Unassembled WGS sequence"/>
</dbReference>
<accession>A0ACC1T3L1</accession>
<gene>
    <name evidence="1" type="ORF">NM688_g4284</name>
</gene>
<name>A0ACC1T3L1_9APHY</name>
<organism evidence="1 2">
    <name type="scientific">Phlebia brevispora</name>
    <dbReference type="NCBI Taxonomy" id="194682"/>
    <lineage>
        <taxon>Eukaryota</taxon>
        <taxon>Fungi</taxon>
        <taxon>Dikarya</taxon>
        <taxon>Basidiomycota</taxon>
        <taxon>Agaricomycotina</taxon>
        <taxon>Agaricomycetes</taxon>
        <taxon>Polyporales</taxon>
        <taxon>Meruliaceae</taxon>
        <taxon>Phlebia</taxon>
    </lineage>
</organism>
<sequence>MWSKFNSAFKMRSGTPVSVPEEGTEATGSGEVLASVFEQHPNLSVFHQSSEVPFPTPSPPASPSKHGRRGMFKRMSRSVVPNNDSVETLPRASISKKVKPSLHGLTTESLSRATAETFIRQSQDTARPSIDSTASRPSVSPATPVTEGKFGSLRSILKPGNTPGTGQSVRFFSRDAYRVISPEQSSSELEDPGLLSRLQRAAPARPSAQQLFATPPPPPPKDSEPSPPQEIVPSTSTPMMGQRLIPPPNLGNIFEFSQDVLNEVSSIEPIGARSPLLDTAVEVVETETETETEKEDPPKIDPKPADDSLPLPEVLGAPFEDMLSESKPPPGLHDRSQSFSFGQTIFQSVKTEDGPSKSVSARPPSANRSRALSDTVFTTMIHSATSALKDNKRPEADINDTSKAVVAYQPAPKVVEHDPFGANAMTYYEPGKMLPPSPPQSNHTRTASREEDIIWSLRTQLALQSWRR</sequence>
<proteinExistence type="predicted"/>
<comment type="caution">
    <text evidence="1">The sequence shown here is derived from an EMBL/GenBank/DDBJ whole genome shotgun (WGS) entry which is preliminary data.</text>
</comment>
<dbReference type="EMBL" id="JANHOG010000693">
    <property type="protein sequence ID" value="KAJ3552188.1"/>
    <property type="molecule type" value="Genomic_DNA"/>
</dbReference>
<reference evidence="1" key="1">
    <citation type="submission" date="2022-07" db="EMBL/GenBank/DDBJ databases">
        <title>Genome Sequence of Phlebia brevispora.</title>
        <authorList>
            <person name="Buettner E."/>
        </authorList>
    </citation>
    <scope>NUCLEOTIDE SEQUENCE</scope>
    <source>
        <strain evidence="1">MPL23</strain>
    </source>
</reference>
<keyword evidence="2" id="KW-1185">Reference proteome</keyword>
<evidence type="ECO:0000313" key="2">
    <source>
        <dbReference type="Proteomes" id="UP001148662"/>
    </source>
</evidence>